<dbReference type="Proteomes" id="UP000252582">
    <property type="component" value="Unassembled WGS sequence"/>
</dbReference>
<feature type="transmembrane region" description="Helical" evidence="1">
    <location>
        <begin position="12"/>
        <end position="32"/>
    </location>
</feature>
<gene>
    <name evidence="2" type="ORF">DFR48_102279</name>
</gene>
<keyword evidence="1" id="KW-0472">Membrane</keyword>
<evidence type="ECO:0000313" key="3">
    <source>
        <dbReference type="Proteomes" id="UP000252582"/>
    </source>
</evidence>
<reference evidence="2 3" key="1">
    <citation type="submission" date="2018-07" db="EMBL/GenBank/DDBJ databases">
        <title>Genomic Encyclopedia of Type Strains, Phase IV (KMG-IV): sequencing the most valuable type-strain genomes for metagenomic binning, comparative biology and taxonomic classification.</title>
        <authorList>
            <person name="Goeker M."/>
        </authorList>
    </citation>
    <scope>NUCLEOTIDE SEQUENCE [LARGE SCALE GENOMIC DNA]</scope>
    <source>
        <strain evidence="2 3">DSM 25528</strain>
    </source>
</reference>
<name>A0A6I7HQ57_9HYPH</name>
<organism evidence="2 3">
    <name type="scientific">Ciceribacter lividus</name>
    <dbReference type="NCBI Taxonomy" id="1197950"/>
    <lineage>
        <taxon>Bacteria</taxon>
        <taxon>Pseudomonadati</taxon>
        <taxon>Pseudomonadota</taxon>
        <taxon>Alphaproteobacteria</taxon>
        <taxon>Hyphomicrobiales</taxon>
        <taxon>Rhizobiaceae</taxon>
        <taxon>Ciceribacter</taxon>
    </lineage>
</organism>
<keyword evidence="1" id="KW-0812">Transmembrane</keyword>
<protein>
    <submittedName>
        <fullName evidence="2">Uncharacterized protein</fullName>
    </submittedName>
</protein>
<dbReference type="AlphaFoldDB" id="A0A6I7HQ57"/>
<evidence type="ECO:0000256" key="1">
    <source>
        <dbReference type="SAM" id="Phobius"/>
    </source>
</evidence>
<evidence type="ECO:0000313" key="2">
    <source>
        <dbReference type="EMBL" id="RCW27793.1"/>
    </source>
</evidence>
<sequence>MAMSNELKAALYGAVAGSFMSAVIGFGFQYLGDDITIKKTARLETVLDYTKVDSPITPIAARYISVLTDGGEIAPVQIELRGKLADEILRAEKLRSLFADAGPAIEQYQDALQGFSNTIDSAKSVTSMREWAENFGRVIDSRQILDNALLNEVGVGSGA</sequence>
<keyword evidence="3" id="KW-1185">Reference proteome</keyword>
<comment type="caution">
    <text evidence="2">The sequence shown here is derived from an EMBL/GenBank/DDBJ whole genome shotgun (WGS) entry which is preliminary data.</text>
</comment>
<accession>A0A6I7HQ57</accession>
<dbReference type="EMBL" id="QPIX01000002">
    <property type="protein sequence ID" value="RCW27793.1"/>
    <property type="molecule type" value="Genomic_DNA"/>
</dbReference>
<proteinExistence type="predicted"/>
<keyword evidence="1" id="KW-1133">Transmembrane helix</keyword>